<organism evidence="2 3">
    <name type="scientific">Futiania mangrovi</name>
    <dbReference type="NCBI Taxonomy" id="2959716"/>
    <lineage>
        <taxon>Bacteria</taxon>
        <taxon>Pseudomonadati</taxon>
        <taxon>Pseudomonadota</taxon>
        <taxon>Alphaproteobacteria</taxon>
        <taxon>Futianiales</taxon>
        <taxon>Futianiaceae</taxon>
        <taxon>Futiania</taxon>
    </lineage>
</organism>
<keyword evidence="3" id="KW-1185">Reference proteome</keyword>
<dbReference type="Proteomes" id="UP001055804">
    <property type="component" value="Unassembled WGS sequence"/>
</dbReference>
<keyword evidence="2" id="KW-0449">Lipoprotein</keyword>
<reference evidence="2" key="1">
    <citation type="submission" date="2022-06" db="EMBL/GenBank/DDBJ databases">
        <title>Isolation and Genomics of Futiania mangrovii gen. nov., sp. nov., a Rare and Metabolically-versatile member in the Class Alphaproteobacteria.</title>
        <authorList>
            <person name="Liu L."/>
            <person name="Huang W.-C."/>
            <person name="Pan J."/>
            <person name="Li J."/>
            <person name="Huang Y."/>
            <person name="Du H."/>
            <person name="Liu Y."/>
            <person name="Li M."/>
        </authorList>
    </citation>
    <scope>NUCLEOTIDE SEQUENCE</scope>
    <source>
        <strain evidence="2">FT118</strain>
    </source>
</reference>
<proteinExistence type="predicted"/>
<dbReference type="PROSITE" id="PS51257">
    <property type="entry name" value="PROKAR_LIPOPROTEIN"/>
    <property type="match status" value="1"/>
</dbReference>
<evidence type="ECO:0000259" key="1">
    <source>
        <dbReference type="Pfam" id="PF03886"/>
    </source>
</evidence>
<gene>
    <name evidence="2" type="ORF">NJQ99_01200</name>
</gene>
<comment type="caution">
    <text evidence="2">The sequence shown here is derived from an EMBL/GenBank/DDBJ whole genome shotgun (WGS) entry which is preliminary data.</text>
</comment>
<dbReference type="EMBL" id="JAMZFT010000001">
    <property type="protein sequence ID" value="MCP1335019.1"/>
    <property type="molecule type" value="Genomic_DNA"/>
</dbReference>
<dbReference type="InterPro" id="IPR005586">
    <property type="entry name" value="ABC_trans_aux"/>
</dbReference>
<name>A0A9J6PBR3_9PROT</name>
<dbReference type="Gene3D" id="3.40.50.10610">
    <property type="entry name" value="ABC-type transport auxiliary lipoprotein component"/>
    <property type="match status" value="1"/>
</dbReference>
<feature type="domain" description="ABC-type transport auxiliary lipoprotein component" evidence="1">
    <location>
        <begin position="42"/>
        <end position="189"/>
    </location>
</feature>
<accession>A0A9J6PBR3</accession>
<evidence type="ECO:0000313" key="3">
    <source>
        <dbReference type="Proteomes" id="UP001055804"/>
    </source>
</evidence>
<evidence type="ECO:0000313" key="2">
    <source>
        <dbReference type="EMBL" id="MCP1335019.1"/>
    </source>
</evidence>
<sequence length="213" mass="23436">MIRHALIAAVALGLAGCGTLPLPGTAPADLYDLSPKNSFSENLPTVGWQLIIDEPVATSAVNTSRIALKPSNLEVRYFADAQWIDRAPKMIQSLLVESFENSNRITSVGRYAINLTSDFRLMGTLREFQAEYAVLGEAPDVRVTLNLKLVREPQGHIVAARTFEERVPSTANTMPEIVHAFDLATGQVLKRSVEWALREMAEIGVPKPRRDPS</sequence>
<protein>
    <submittedName>
        <fullName evidence="2">ABC-type transport auxiliary lipoprotein family protein</fullName>
    </submittedName>
</protein>
<dbReference type="SUPFAM" id="SSF159594">
    <property type="entry name" value="XCC0632-like"/>
    <property type="match status" value="1"/>
</dbReference>
<dbReference type="Pfam" id="PF03886">
    <property type="entry name" value="ABC_trans_aux"/>
    <property type="match status" value="1"/>
</dbReference>
<dbReference type="AlphaFoldDB" id="A0A9J6PBR3"/>
<dbReference type="RefSeq" id="WP_269330979.1">
    <property type="nucleotide sequence ID" value="NZ_JAMZFT010000001.1"/>
</dbReference>